<dbReference type="HAMAP" id="MF_01477">
    <property type="entry name" value="Iojap_RsfS"/>
    <property type="match status" value="1"/>
</dbReference>
<gene>
    <name evidence="2 4" type="primary">rsfS</name>
    <name evidence="4" type="ORF">J0M35_12385</name>
</gene>
<evidence type="ECO:0000313" key="4">
    <source>
        <dbReference type="EMBL" id="MBN8661156.1"/>
    </source>
</evidence>
<dbReference type="PANTHER" id="PTHR21043">
    <property type="entry name" value="IOJAP SUPERFAMILY ORTHOLOG"/>
    <property type="match status" value="1"/>
</dbReference>
<feature type="region of interest" description="Disordered" evidence="3">
    <location>
        <begin position="1"/>
        <end position="24"/>
    </location>
</feature>
<proteinExistence type="inferred from homology"/>
<comment type="subunit">
    <text evidence="2">Interacts with ribosomal protein uL14 (rplN).</text>
</comment>
<keyword evidence="2" id="KW-0963">Cytoplasm</keyword>
<dbReference type="InterPro" id="IPR043519">
    <property type="entry name" value="NT_sf"/>
</dbReference>
<comment type="function">
    <text evidence="2">Functions as a ribosomal silencing factor. Interacts with ribosomal protein uL14 (rplN), blocking formation of intersubunit bridge B8. Prevents association of the 30S and 50S ribosomal subunits and the formation of functional ribosomes, thus repressing translation.</text>
</comment>
<evidence type="ECO:0000256" key="3">
    <source>
        <dbReference type="SAM" id="MobiDB-lite"/>
    </source>
</evidence>
<evidence type="ECO:0000256" key="1">
    <source>
        <dbReference type="ARBA" id="ARBA00010574"/>
    </source>
</evidence>
<keyword evidence="2" id="KW-0678">Repressor</keyword>
<dbReference type="GO" id="GO:0042256">
    <property type="term" value="P:cytosolic ribosome assembly"/>
    <property type="evidence" value="ECO:0007669"/>
    <property type="project" value="UniProtKB-UniRule"/>
</dbReference>
<protein>
    <recommendedName>
        <fullName evidence="2">Ribosomal silencing factor RsfS</fullName>
    </recommendedName>
</protein>
<dbReference type="GO" id="GO:0090071">
    <property type="term" value="P:negative regulation of ribosome biogenesis"/>
    <property type="evidence" value="ECO:0007669"/>
    <property type="project" value="UniProtKB-UniRule"/>
</dbReference>
<reference evidence="4" key="1">
    <citation type="submission" date="2021-02" db="EMBL/GenBank/DDBJ databases">
        <title>Genome-Resolved Metagenomics of a Microbial Community Performing Photosynthetic Biological Nutrient Removal.</title>
        <authorList>
            <person name="Mcdaniel E.A."/>
        </authorList>
    </citation>
    <scope>NUCLEOTIDE SEQUENCE</scope>
    <source>
        <strain evidence="4">UWPOB_OBS1</strain>
    </source>
</reference>
<name>A0A8J7P938_9BACT</name>
<dbReference type="GO" id="GO:0017148">
    <property type="term" value="P:negative regulation of translation"/>
    <property type="evidence" value="ECO:0007669"/>
    <property type="project" value="UniProtKB-UniRule"/>
</dbReference>
<dbReference type="EMBL" id="JAFLCK010000017">
    <property type="protein sequence ID" value="MBN8661156.1"/>
    <property type="molecule type" value="Genomic_DNA"/>
</dbReference>
<evidence type="ECO:0000256" key="2">
    <source>
        <dbReference type="HAMAP-Rule" id="MF_01477"/>
    </source>
</evidence>
<dbReference type="InterPro" id="IPR004394">
    <property type="entry name" value="Iojap/RsfS/C7orf30"/>
</dbReference>
<evidence type="ECO:0000313" key="5">
    <source>
        <dbReference type="Proteomes" id="UP000664277"/>
    </source>
</evidence>
<accession>A0A8J7P938</accession>
<dbReference type="Gene3D" id="3.30.460.10">
    <property type="entry name" value="Beta Polymerase, domain 2"/>
    <property type="match status" value="1"/>
</dbReference>
<dbReference type="SUPFAM" id="SSF81301">
    <property type="entry name" value="Nucleotidyltransferase"/>
    <property type="match status" value="1"/>
</dbReference>
<organism evidence="4 5">
    <name type="scientific">Candidatus Obscuribacter phosphatis</name>
    <dbReference type="NCBI Taxonomy" id="1906157"/>
    <lineage>
        <taxon>Bacteria</taxon>
        <taxon>Bacillati</taxon>
        <taxon>Candidatus Melainabacteria</taxon>
        <taxon>Candidatus Obscuribacterales</taxon>
        <taxon>Candidatus Obscuribacteraceae</taxon>
        <taxon>Candidatus Obscuribacter</taxon>
    </lineage>
</organism>
<dbReference type="Proteomes" id="UP000664277">
    <property type="component" value="Unassembled WGS sequence"/>
</dbReference>
<dbReference type="GO" id="GO:0043023">
    <property type="term" value="F:ribosomal large subunit binding"/>
    <property type="evidence" value="ECO:0007669"/>
    <property type="project" value="TreeGrafter"/>
</dbReference>
<sequence length="142" mass="15956">MENREKLADLEKAEGESLREQRDTSDARLAAYAAANACEEKKAKSVVVLDVSKVTLLADYFVIAGAESAAQVRAIVDNVDDKLRGLGSKPKSIEGKGEGRWVLLDFGHVIVHVLQEKERSFYKIEQFWNHALIVDRQDWVQD</sequence>
<dbReference type="GO" id="GO:0005737">
    <property type="term" value="C:cytoplasm"/>
    <property type="evidence" value="ECO:0007669"/>
    <property type="project" value="UniProtKB-SubCell"/>
</dbReference>
<dbReference type="NCBIfam" id="TIGR00090">
    <property type="entry name" value="rsfS_iojap_ybeB"/>
    <property type="match status" value="1"/>
</dbReference>
<dbReference type="AlphaFoldDB" id="A0A8J7P938"/>
<keyword evidence="2" id="KW-0810">Translation regulation</keyword>
<comment type="similarity">
    <text evidence="1 2">Belongs to the Iojap/RsfS family.</text>
</comment>
<dbReference type="PANTHER" id="PTHR21043:SF0">
    <property type="entry name" value="MITOCHONDRIAL ASSEMBLY OF RIBOSOMAL LARGE SUBUNIT PROTEIN 1"/>
    <property type="match status" value="1"/>
</dbReference>
<comment type="subcellular location">
    <subcellularLocation>
        <location evidence="2">Cytoplasm</location>
    </subcellularLocation>
</comment>
<dbReference type="Pfam" id="PF02410">
    <property type="entry name" value="RsfS"/>
    <property type="match status" value="1"/>
</dbReference>
<comment type="caution">
    <text evidence="4">The sequence shown here is derived from an EMBL/GenBank/DDBJ whole genome shotgun (WGS) entry which is preliminary data.</text>
</comment>